<dbReference type="GO" id="GO:0004497">
    <property type="term" value="F:monooxygenase activity"/>
    <property type="evidence" value="ECO:0007669"/>
    <property type="project" value="UniProtKB-KW"/>
</dbReference>
<dbReference type="KEGG" id="bsc:COCSADRAFT_173046"/>
<dbReference type="RefSeq" id="XP_007701937.1">
    <property type="nucleotide sequence ID" value="XM_007703747.1"/>
</dbReference>
<feature type="binding site" description="axial binding residue" evidence="6">
    <location>
        <position position="452"/>
    </location>
    <ligand>
        <name>heme</name>
        <dbReference type="ChEBI" id="CHEBI:30413"/>
    </ligand>
    <ligandPart>
        <name>Fe</name>
        <dbReference type="ChEBI" id="CHEBI:18248"/>
    </ligandPart>
</feature>
<keyword evidence="7" id="KW-0560">Oxidoreductase</keyword>
<dbReference type="Pfam" id="PF00067">
    <property type="entry name" value="p450"/>
    <property type="match status" value="1"/>
</dbReference>
<comment type="cofactor">
    <cofactor evidence="1 6">
        <name>heme</name>
        <dbReference type="ChEBI" id="CHEBI:30413"/>
    </cofactor>
</comment>
<name>M2T0T1_COCSN</name>
<dbReference type="PANTHER" id="PTHR24305:SF210">
    <property type="entry name" value="CYTOCHROME P450 MONOOXYGENASE ASQL-RELATED"/>
    <property type="match status" value="1"/>
</dbReference>
<dbReference type="InterPro" id="IPR036396">
    <property type="entry name" value="Cyt_P450_sf"/>
</dbReference>
<protein>
    <recommendedName>
        <fullName evidence="11">Cytochrome P450 monooxygenase</fullName>
    </recommendedName>
</protein>
<dbReference type="GO" id="GO:0005506">
    <property type="term" value="F:iron ion binding"/>
    <property type="evidence" value="ECO:0007669"/>
    <property type="project" value="InterPro"/>
</dbReference>
<dbReference type="SUPFAM" id="SSF48264">
    <property type="entry name" value="Cytochrome P450"/>
    <property type="match status" value="1"/>
</dbReference>
<dbReference type="HOGENOM" id="CLU_001570_14_11_1"/>
<evidence type="ECO:0000313" key="10">
    <source>
        <dbReference type="Proteomes" id="UP000016934"/>
    </source>
</evidence>
<dbReference type="InterPro" id="IPR017972">
    <property type="entry name" value="Cyt_P450_CS"/>
</dbReference>
<keyword evidence="7" id="KW-0503">Monooxygenase</keyword>
<sequence length="507" mass="57363">MTVLSKLDLDLGAIRQEHVLLCLSAIGVIIVLRVVLGVAYNIFLHPLKKFPGPKIAAATNLYYFYRLFCGEEANWIGECHEKYGEVVRFAPGKLSYISPQAWKDIAGHRTGGRLEFQKDKKTYGPDINGDYNIVGEPTSESHSQVRRVFANAFSDKALKLQEPLISFHVNKLKKIFDKHVATDPEAHIDLVRLFNCATFDIMGDLTFGEPLGMLDTGKYTPWVKAVFESIKVIALFRLAKQYSALGFFMKALMPPSIRGKDLEHFRHASDRVDKRLEKGTDIGKSDIWKLVIENQKVQLPLSKMHANASVFMIAGTETTATLLSGMTYLLLTHPDKLKKVVEEVRALPKEDLSLEVLPRLQYLSACFQEAFRLYPPVPIGLPRQVPQGGGVICGEWVPEKTSVAVSQRAAYYSSKNFKDPNDFVPERWLPGTGYDTDRKDVLQPFSFGPRNCIGKNLAYHEMRIIAAMLLWNYDLELSPESKNWIDQKAYILWDKPVLMVKLIPVRT</sequence>
<evidence type="ECO:0000256" key="1">
    <source>
        <dbReference type="ARBA" id="ARBA00001971"/>
    </source>
</evidence>
<feature type="transmembrane region" description="Helical" evidence="8">
    <location>
        <begin position="20"/>
        <end position="43"/>
    </location>
</feature>
<gene>
    <name evidence="9" type="ORF">COCSADRAFT_173046</name>
</gene>
<evidence type="ECO:0000256" key="5">
    <source>
        <dbReference type="ARBA" id="ARBA00023004"/>
    </source>
</evidence>
<organism evidence="9 10">
    <name type="scientific">Cochliobolus sativus (strain ND90Pr / ATCC 201652)</name>
    <name type="common">Common root rot and spot blotch fungus</name>
    <name type="synonym">Bipolaris sorokiniana</name>
    <dbReference type="NCBI Taxonomy" id="665912"/>
    <lineage>
        <taxon>Eukaryota</taxon>
        <taxon>Fungi</taxon>
        <taxon>Dikarya</taxon>
        <taxon>Ascomycota</taxon>
        <taxon>Pezizomycotina</taxon>
        <taxon>Dothideomycetes</taxon>
        <taxon>Pleosporomycetidae</taxon>
        <taxon>Pleosporales</taxon>
        <taxon>Pleosporineae</taxon>
        <taxon>Pleosporaceae</taxon>
        <taxon>Bipolaris</taxon>
    </lineage>
</organism>
<keyword evidence="8" id="KW-0812">Transmembrane</keyword>
<dbReference type="GO" id="GO:0020037">
    <property type="term" value="F:heme binding"/>
    <property type="evidence" value="ECO:0007669"/>
    <property type="project" value="InterPro"/>
</dbReference>
<proteinExistence type="inferred from homology"/>
<dbReference type="GO" id="GO:0016705">
    <property type="term" value="F:oxidoreductase activity, acting on paired donors, with incorporation or reduction of molecular oxygen"/>
    <property type="evidence" value="ECO:0007669"/>
    <property type="project" value="InterPro"/>
</dbReference>
<keyword evidence="8" id="KW-1133">Transmembrane helix</keyword>
<dbReference type="InterPro" id="IPR001128">
    <property type="entry name" value="Cyt_P450"/>
</dbReference>
<dbReference type="Proteomes" id="UP000016934">
    <property type="component" value="Unassembled WGS sequence"/>
</dbReference>
<dbReference type="OrthoDB" id="1470350at2759"/>
<dbReference type="GeneID" id="19132823"/>
<evidence type="ECO:0000256" key="7">
    <source>
        <dbReference type="RuleBase" id="RU000461"/>
    </source>
</evidence>
<keyword evidence="4 6" id="KW-0479">Metal-binding</keyword>
<evidence type="ECO:0000256" key="2">
    <source>
        <dbReference type="ARBA" id="ARBA00010617"/>
    </source>
</evidence>
<dbReference type="OMA" id="CHEKYGE"/>
<dbReference type="CDD" id="cd11058">
    <property type="entry name" value="CYP60B-like"/>
    <property type="match status" value="1"/>
</dbReference>
<reference evidence="9 10" key="1">
    <citation type="journal article" date="2012" name="PLoS Pathog.">
        <title>Diverse lifestyles and strategies of plant pathogenesis encoded in the genomes of eighteen Dothideomycetes fungi.</title>
        <authorList>
            <person name="Ohm R.A."/>
            <person name="Feau N."/>
            <person name="Henrissat B."/>
            <person name="Schoch C.L."/>
            <person name="Horwitz B.A."/>
            <person name="Barry K.W."/>
            <person name="Condon B.J."/>
            <person name="Copeland A.C."/>
            <person name="Dhillon B."/>
            <person name="Glaser F."/>
            <person name="Hesse C.N."/>
            <person name="Kosti I."/>
            <person name="LaButti K."/>
            <person name="Lindquist E.A."/>
            <person name="Lucas S."/>
            <person name="Salamov A.A."/>
            <person name="Bradshaw R.E."/>
            <person name="Ciuffetti L."/>
            <person name="Hamelin R.C."/>
            <person name="Kema G.H.J."/>
            <person name="Lawrence C."/>
            <person name="Scott J.A."/>
            <person name="Spatafora J.W."/>
            <person name="Turgeon B.G."/>
            <person name="de Wit P.J.G.M."/>
            <person name="Zhong S."/>
            <person name="Goodwin S.B."/>
            <person name="Grigoriev I.V."/>
        </authorList>
    </citation>
    <scope>NUCLEOTIDE SEQUENCE [LARGE SCALE GENOMIC DNA]</scope>
    <source>
        <strain evidence="10">ND90Pr / ATCC 201652</strain>
    </source>
</reference>
<dbReference type="PANTHER" id="PTHR24305">
    <property type="entry name" value="CYTOCHROME P450"/>
    <property type="match status" value="1"/>
</dbReference>
<dbReference type="PROSITE" id="PS00086">
    <property type="entry name" value="CYTOCHROME_P450"/>
    <property type="match status" value="1"/>
</dbReference>
<dbReference type="Gene3D" id="1.10.630.10">
    <property type="entry name" value="Cytochrome P450"/>
    <property type="match status" value="1"/>
</dbReference>
<keyword evidence="3 6" id="KW-0349">Heme</keyword>
<evidence type="ECO:0000256" key="3">
    <source>
        <dbReference type="ARBA" id="ARBA00022617"/>
    </source>
</evidence>
<dbReference type="PRINTS" id="PR00385">
    <property type="entry name" value="P450"/>
</dbReference>
<dbReference type="InterPro" id="IPR002401">
    <property type="entry name" value="Cyt_P450_E_grp-I"/>
</dbReference>
<keyword evidence="5 6" id="KW-0408">Iron</keyword>
<dbReference type="AlphaFoldDB" id="M2T0T1"/>
<evidence type="ECO:0000256" key="6">
    <source>
        <dbReference type="PIRSR" id="PIRSR602401-1"/>
    </source>
</evidence>
<dbReference type="InterPro" id="IPR050121">
    <property type="entry name" value="Cytochrome_P450_monoxygenase"/>
</dbReference>
<keyword evidence="10" id="KW-1185">Reference proteome</keyword>
<dbReference type="EMBL" id="KB445646">
    <property type="protein sequence ID" value="EMD62607.1"/>
    <property type="molecule type" value="Genomic_DNA"/>
</dbReference>
<dbReference type="PRINTS" id="PR00463">
    <property type="entry name" value="EP450I"/>
</dbReference>
<keyword evidence="8" id="KW-0472">Membrane</keyword>
<evidence type="ECO:0000256" key="4">
    <source>
        <dbReference type="ARBA" id="ARBA00022723"/>
    </source>
</evidence>
<dbReference type="eggNOG" id="KOG0158">
    <property type="taxonomic scope" value="Eukaryota"/>
</dbReference>
<evidence type="ECO:0000313" key="9">
    <source>
        <dbReference type="EMBL" id="EMD62607.1"/>
    </source>
</evidence>
<reference evidence="10" key="2">
    <citation type="journal article" date="2013" name="PLoS Genet.">
        <title>Comparative genome structure, secondary metabolite, and effector coding capacity across Cochliobolus pathogens.</title>
        <authorList>
            <person name="Condon B.J."/>
            <person name="Leng Y."/>
            <person name="Wu D."/>
            <person name="Bushley K.E."/>
            <person name="Ohm R.A."/>
            <person name="Otillar R."/>
            <person name="Martin J."/>
            <person name="Schackwitz W."/>
            <person name="Grimwood J."/>
            <person name="MohdZainudin N."/>
            <person name="Xue C."/>
            <person name="Wang R."/>
            <person name="Manning V.A."/>
            <person name="Dhillon B."/>
            <person name="Tu Z.J."/>
            <person name="Steffenson B.J."/>
            <person name="Salamov A."/>
            <person name="Sun H."/>
            <person name="Lowry S."/>
            <person name="LaButti K."/>
            <person name="Han J."/>
            <person name="Copeland A."/>
            <person name="Lindquist E."/>
            <person name="Barry K."/>
            <person name="Schmutz J."/>
            <person name="Baker S.E."/>
            <person name="Ciuffetti L.M."/>
            <person name="Grigoriev I.V."/>
            <person name="Zhong S."/>
            <person name="Turgeon B.G."/>
        </authorList>
    </citation>
    <scope>NUCLEOTIDE SEQUENCE [LARGE SCALE GENOMIC DNA]</scope>
    <source>
        <strain evidence="10">ND90Pr / ATCC 201652</strain>
    </source>
</reference>
<comment type="similarity">
    <text evidence="2 7">Belongs to the cytochrome P450 family.</text>
</comment>
<evidence type="ECO:0000256" key="8">
    <source>
        <dbReference type="SAM" id="Phobius"/>
    </source>
</evidence>
<evidence type="ECO:0008006" key="11">
    <source>
        <dbReference type="Google" id="ProtNLM"/>
    </source>
</evidence>
<accession>M2T0T1</accession>